<sequence length="76" mass="8459">MTVVTIEEAQEKLADLIAQLRPGEGLIITDQGTPLAEVKKSPAPVTQSKAGSYQKAEFWMAPDFDDELEDFRDYSK</sequence>
<name>A0A1I3J6T8_9PLAN</name>
<keyword evidence="2" id="KW-1185">Reference proteome</keyword>
<accession>A0A1I3J6T8</accession>
<keyword evidence="1" id="KW-0238">DNA-binding</keyword>
<dbReference type="Proteomes" id="UP000199518">
    <property type="component" value="Unassembled WGS sequence"/>
</dbReference>
<proteinExistence type="predicted"/>
<protein>
    <submittedName>
        <fullName evidence="1">Antitoxin component of toxin-antitoxin stability system, DNA-binding transcriptional repressor</fullName>
    </submittedName>
</protein>
<dbReference type="OrthoDB" id="289370at2"/>
<dbReference type="EMBL" id="FOQD01000010">
    <property type="protein sequence ID" value="SFI55889.1"/>
    <property type="molecule type" value="Genomic_DNA"/>
</dbReference>
<dbReference type="GO" id="GO:0003677">
    <property type="term" value="F:DNA binding"/>
    <property type="evidence" value="ECO:0007669"/>
    <property type="project" value="UniProtKB-KW"/>
</dbReference>
<organism evidence="1 2">
    <name type="scientific">Planctomicrobium piriforme</name>
    <dbReference type="NCBI Taxonomy" id="1576369"/>
    <lineage>
        <taxon>Bacteria</taxon>
        <taxon>Pseudomonadati</taxon>
        <taxon>Planctomycetota</taxon>
        <taxon>Planctomycetia</taxon>
        <taxon>Planctomycetales</taxon>
        <taxon>Planctomycetaceae</taxon>
        <taxon>Planctomicrobium</taxon>
    </lineage>
</organism>
<dbReference type="RefSeq" id="WP_092051137.1">
    <property type="nucleotide sequence ID" value="NZ_FOQD01000010.1"/>
</dbReference>
<dbReference type="AlphaFoldDB" id="A0A1I3J6T8"/>
<gene>
    <name evidence="1" type="ORF">SAMN05421753_11076</name>
</gene>
<reference evidence="2" key="1">
    <citation type="submission" date="2016-10" db="EMBL/GenBank/DDBJ databases">
        <authorList>
            <person name="Varghese N."/>
            <person name="Submissions S."/>
        </authorList>
    </citation>
    <scope>NUCLEOTIDE SEQUENCE [LARGE SCALE GENOMIC DNA]</scope>
    <source>
        <strain evidence="2">DSM 26348</strain>
    </source>
</reference>
<dbReference type="STRING" id="1576369.SAMN05421753_11076"/>
<evidence type="ECO:0000313" key="1">
    <source>
        <dbReference type="EMBL" id="SFI55889.1"/>
    </source>
</evidence>
<evidence type="ECO:0000313" key="2">
    <source>
        <dbReference type="Proteomes" id="UP000199518"/>
    </source>
</evidence>